<evidence type="ECO:0000259" key="2">
    <source>
        <dbReference type="Pfam" id="PF00497"/>
    </source>
</evidence>
<dbReference type="Gene3D" id="3.40.190.10">
    <property type="entry name" value="Periplasmic binding protein-like II"/>
    <property type="match status" value="2"/>
</dbReference>
<dbReference type="EMBL" id="BMXP01000003">
    <property type="protein sequence ID" value="GGW84682.1"/>
    <property type="molecule type" value="Genomic_DNA"/>
</dbReference>
<proteinExistence type="predicted"/>
<name>A0A918JK31_9ALTE</name>
<sequence length="243" mass="27754">MIRRVLSCLLLITLTLPLNARVQVIWGTDVWEGYTEPDGTGFYQELIALIFPSQEFDVEIEYLAWKRVSWNLRHQHIDMTGALHETDDYYLSATPVLSERILALTRNNTPLDMRSSALLKNLVGAYRSGYEDDIFHEIVPEKVTGVPVDSPELAISLLTNNKIDYYVELESMLASKEDTVSSAGLSERHVGTFHLYWAFTKTPKGKYIKTHFDRALETLRQNGKLASLYKKYDLMMPAAMSAR</sequence>
<evidence type="ECO:0000313" key="4">
    <source>
        <dbReference type="Proteomes" id="UP000631300"/>
    </source>
</evidence>
<comment type="caution">
    <text evidence="3">The sequence shown here is derived from an EMBL/GenBank/DDBJ whole genome shotgun (WGS) entry which is preliminary data.</text>
</comment>
<feature type="signal peptide" evidence="1">
    <location>
        <begin position="1"/>
        <end position="20"/>
    </location>
</feature>
<dbReference type="Proteomes" id="UP000631300">
    <property type="component" value="Unassembled WGS sequence"/>
</dbReference>
<gene>
    <name evidence="3" type="ORF">GCM10007391_18040</name>
</gene>
<keyword evidence="4" id="KW-1185">Reference proteome</keyword>
<dbReference type="AlphaFoldDB" id="A0A918JK31"/>
<dbReference type="InterPro" id="IPR001638">
    <property type="entry name" value="Solute-binding_3/MltF_N"/>
</dbReference>
<dbReference type="Pfam" id="PF00497">
    <property type="entry name" value="SBP_bac_3"/>
    <property type="match status" value="1"/>
</dbReference>
<feature type="domain" description="Solute-binding protein family 3/N-terminal" evidence="2">
    <location>
        <begin position="39"/>
        <end position="232"/>
    </location>
</feature>
<reference evidence="3" key="2">
    <citation type="submission" date="2020-09" db="EMBL/GenBank/DDBJ databases">
        <authorList>
            <person name="Sun Q."/>
            <person name="Kim S."/>
        </authorList>
    </citation>
    <scope>NUCLEOTIDE SEQUENCE</scope>
    <source>
        <strain evidence="3">KCTC 22164</strain>
    </source>
</reference>
<accession>A0A918JK31</accession>
<evidence type="ECO:0000256" key="1">
    <source>
        <dbReference type="SAM" id="SignalP"/>
    </source>
</evidence>
<dbReference type="SUPFAM" id="SSF53850">
    <property type="entry name" value="Periplasmic binding protein-like II"/>
    <property type="match status" value="1"/>
</dbReference>
<protein>
    <recommendedName>
        <fullName evidence="2">Solute-binding protein family 3/N-terminal domain-containing protein</fullName>
    </recommendedName>
</protein>
<feature type="chain" id="PRO_5038138810" description="Solute-binding protein family 3/N-terminal domain-containing protein" evidence="1">
    <location>
        <begin position="21"/>
        <end position="243"/>
    </location>
</feature>
<dbReference type="RefSeq" id="WP_189405552.1">
    <property type="nucleotide sequence ID" value="NZ_BMXP01000003.1"/>
</dbReference>
<evidence type="ECO:0000313" key="3">
    <source>
        <dbReference type="EMBL" id="GGW84682.1"/>
    </source>
</evidence>
<reference evidence="3" key="1">
    <citation type="journal article" date="2014" name="Int. J. Syst. Evol. Microbiol.">
        <title>Complete genome sequence of Corynebacterium casei LMG S-19264T (=DSM 44701T), isolated from a smear-ripened cheese.</title>
        <authorList>
            <consortium name="US DOE Joint Genome Institute (JGI-PGF)"/>
            <person name="Walter F."/>
            <person name="Albersmeier A."/>
            <person name="Kalinowski J."/>
            <person name="Ruckert C."/>
        </authorList>
    </citation>
    <scope>NUCLEOTIDE SEQUENCE</scope>
    <source>
        <strain evidence="3">KCTC 22164</strain>
    </source>
</reference>
<organism evidence="3 4">
    <name type="scientific">Alteromonas halophila</name>
    <dbReference type="NCBI Taxonomy" id="516698"/>
    <lineage>
        <taxon>Bacteria</taxon>
        <taxon>Pseudomonadati</taxon>
        <taxon>Pseudomonadota</taxon>
        <taxon>Gammaproteobacteria</taxon>
        <taxon>Alteromonadales</taxon>
        <taxon>Alteromonadaceae</taxon>
        <taxon>Alteromonas/Salinimonas group</taxon>
        <taxon>Alteromonas</taxon>
    </lineage>
</organism>
<keyword evidence="1" id="KW-0732">Signal</keyword>